<sequence>MTAPDAVTVPEDVVLALAPGNAPTITVRDGSELVVSTKDCFSNAITSTEQLFSSVGWELINPATGPIAIEGARPGDTLKVEILEIQTADEGTMTTHPEFGVLPGTVDERTRKVPVRDGHVEFDQHVRFPVNPMIGVIGTAPADAEIPTGTPGDHGGNMDCKEIAAGATLYLPVEVEGANLAIGDVHAAMGDGEVAVCGLEIAATVRVRVSVVPGRPLPLPFLVTDSAVTALASRDALSAAVTEATRMMRDWLAEHSPLDATDALMLLSLVGDLRICQIVDPMVTARMELRRDAVEAYALPLP</sequence>
<dbReference type="Gene3D" id="2.40.10.120">
    <property type="match status" value="1"/>
</dbReference>
<dbReference type="Gene3D" id="2.60.120.580">
    <property type="entry name" value="Acetamidase/Formamidase-like domains"/>
    <property type="match status" value="1"/>
</dbReference>
<dbReference type="PANTHER" id="PTHR31891">
    <property type="entry name" value="FORMAMIDASE C869.04-RELATED"/>
    <property type="match status" value="1"/>
</dbReference>
<dbReference type="InterPro" id="IPR004304">
    <property type="entry name" value="FmdA_AmdA"/>
</dbReference>
<dbReference type="OrthoDB" id="9785236at2"/>
<dbReference type="AlphaFoldDB" id="A0A1X6X9W3"/>
<keyword evidence="1" id="KW-0378">Hydrolase</keyword>
<evidence type="ECO:0000313" key="1">
    <source>
        <dbReference type="EMBL" id="SLM95929.1"/>
    </source>
</evidence>
<dbReference type="GO" id="GO:0004040">
    <property type="term" value="F:amidase activity"/>
    <property type="evidence" value="ECO:0007669"/>
    <property type="project" value="UniProtKB-EC"/>
</dbReference>
<accession>A0A1X6X9W3</accession>
<reference evidence="1 2" key="1">
    <citation type="submission" date="2017-02" db="EMBL/GenBank/DDBJ databases">
        <authorList>
            <person name="Peterson S.W."/>
        </authorList>
    </citation>
    <scope>NUCLEOTIDE SEQUENCE [LARGE SCALE GENOMIC DNA]</scope>
    <source>
        <strain evidence="1 2">CIP104813</strain>
    </source>
</reference>
<dbReference type="SUPFAM" id="SSF141130">
    <property type="entry name" value="Acetamidase/Formamidase-like"/>
    <property type="match status" value="1"/>
</dbReference>
<name>A0A1X6X9W3_9MICO</name>
<dbReference type="Gene3D" id="3.10.28.20">
    <property type="entry name" value="Acetamidase/Formamidase-like domains"/>
    <property type="match status" value="1"/>
</dbReference>
<dbReference type="RefSeq" id="WP_087105282.1">
    <property type="nucleotide sequence ID" value="NZ_FWFG01000119.1"/>
</dbReference>
<dbReference type="Proteomes" id="UP000195981">
    <property type="component" value="Unassembled WGS sequence"/>
</dbReference>
<protein>
    <submittedName>
        <fullName evidence="1">Acetamidase</fullName>
        <ecNumber evidence="1">3.5.1.4</ecNumber>
    </submittedName>
</protein>
<keyword evidence="2" id="KW-1185">Reference proteome</keyword>
<dbReference type="Pfam" id="PF03069">
    <property type="entry name" value="FmdA_AmdA"/>
    <property type="match status" value="2"/>
</dbReference>
<dbReference type="EMBL" id="FWFG01000119">
    <property type="protein sequence ID" value="SLM95929.1"/>
    <property type="molecule type" value="Genomic_DNA"/>
</dbReference>
<evidence type="ECO:0000313" key="2">
    <source>
        <dbReference type="Proteomes" id="UP000195981"/>
    </source>
</evidence>
<dbReference type="EC" id="3.5.1.4" evidence="1"/>
<dbReference type="PANTHER" id="PTHR31891:SF1">
    <property type="entry name" value="FORMAMIDASE C869.04-RELATED"/>
    <property type="match status" value="1"/>
</dbReference>
<organism evidence="1 2">
    <name type="scientific">Brachybacterium nesterenkovii</name>
    <dbReference type="NCBI Taxonomy" id="47847"/>
    <lineage>
        <taxon>Bacteria</taxon>
        <taxon>Bacillati</taxon>
        <taxon>Actinomycetota</taxon>
        <taxon>Actinomycetes</taxon>
        <taxon>Micrococcales</taxon>
        <taxon>Dermabacteraceae</taxon>
        <taxon>Brachybacterium</taxon>
    </lineage>
</organism>
<gene>
    <name evidence="1" type="ORF">FM110_13615</name>
</gene>
<proteinExistence type="predicted"/>